<evidence type="ECO:0000259" key="2">
    <source>
        <dbReference type="SMART" id="SM00470"/>
    </source>
</evidence>
<dbReference type="InterPro" id="IPR003115">
    <property type="entry name" value="ParB_N"/>
</dbReference>
<dbReference type="EMBL" id="CP030050">
    <property type="protein sequence ID" value="QOZ65880.1"/>
    <property type="molecule type" value="Genomic_DNA"/>
</dbReference>
<dbReference type="InterPro" id="IPR004437">
    <property type="entry name" value="ParB/RepB/Spo0J"/>
</dbReference>
<feature type="domain" description="ParB-like N-terminal" evidence="2">
    <location>
        <begin position="20"/>
        <end position="115"/>
    </location>
</feature>
<protein>
    <submittedName>
        <fullName evidence="3">ParB/RepB/Spo0J family partition protein</fullName>
    </submittedName>
</protein>
<evidence type="ECO:0000256" key="1">
    <source>
        <dbReference type="ARBA" id="ARBA00006295"/>
    </source>
</evidence>
<dbReference type="SUPFAM" id="SSF109709">
    <property type="entry name" value="KorB DNA-binding domain-like"/>
    <property type="match status" value="1"/>
</dbReference>
<proteinExistence type="inferred from homology"/>
<dbReference type="Gene3D" id="3.90.1530.30">
    <property type="match status" value="1"/>
</dbReference>
<dbReference type="PANTHER" id="PTHR33375:SF7">
    <property type="entry name" value="CHROMOSOME 2-PARTITIONING PROTEIN PARB-RELATED"/>
    <property type="match status" value="1"/>
</dbReference>
<dbReference type="NCBIfam" id="TIGR00180">
    <property type="entry name" value="parB_part"/>
    <property type="match status" value="1"/>
</dbReference>
<evidence type="ECO:0000313" key="4">
    <source>
        <dbReference type="Proteomes" id="UP000594015"/>
    </source>
</evidence>
<dbReference type="KEGG" id="barh:WN72_05185"/>
<gene>
    <name evidence="3" type="ORF">WN72_05185</name>
</gene>
<sequence length="162" mass="17779">MEFGAITHPTTWRKNTMQLQHIDLSQLKISPVNVRKHGAQEDLGELIASIRSLGVIQPLLVRPNCEGYEVIAGQRRLLAYQALQAEAEGAVQVPCAILETGDDAIALEASLAENVARLPMDELDQYEAFAALTVQGRSVAEIANQFGVTELLVKRRLGDHPR</sequence>
<reference evidence="3 4" key="1">
    <citation type="submission" date="2018-06" db="EMBL/GenBank/DDBJ databases">
        <title>Comparative genomics of Bradyrhizobium nodulating Arachidis hypogaea.</title>
        <authorList>
            <person name="Li Y."/>
        </authorList>
    </citation>
    <scope>NUCLEOTIDE SEQUENCE [LARGE SCALE GENOMIC DNA]</scope>
    <source>
        <strain evidence="3 4">CCBAU 051107</strain>
    </source>
</reference>
<dbReference type="Proteomes" id="UP000594015">
    <property type="component" value="Chromosome"/>
</dbReference>
<organism evidence="3 4">
    <name type="scientific">Bradyrhizobium arachidis</name>
    <dbReference type="NCBI Taxonomy" id="858423"/>
    <lineage>
        <taxon>Bacteria</taxon>
        <taxon>Pseudomonadati</taxon>
        <taxon>Pseudomonadota</taxon>
        <taxon>Alphaproteobacteria</taxon>
        <taxon>Hyphomicrobiales</taxon>
        <taxon>Nitrobacteraceae</taxon>
        <taxon>Bradyrhizobium</taxon>
    </lineage>
</organism>
<dbReference type="AlphaFoldDB" id="A0AAE7NM07"/>
<dbReference type="InterPro" id="IPR036086">
    <property type="entry name" value="ParB/Sulfiredoxin_sf"/>
</dbReference>
<dbReference type="PANTHER" id="PTHR33375">
    <property type="entry name" value="CHROMOSOME-PARTITIONING PROTEIN PARB-RELATED"/>
    <property type="match status" value="1"/>
</dbReference>
<evidence type="ECO:0000313" key="3">
    <source>
        <dbReference type="EMBL" id="QOZ65880.1"/>
    </source>
</evidence>
<dbReference type="SUPFAM" id="SSF110849">
    <property type="entry name" value="ParB/Sulfiredoxin"/>
    <property type="match status" value="1"/>
</dbReference>
<dbReference type="GO" id="GO:0003677">
    <property type="term" value="F:DNA binding"/>
    <property type="evidence" value="ECO:0007669"/>
    <property type="project" value="InterPro"/>
</dbReference>
<accession>A0AAE7NM07</accession>
<dbReference type="InterPro" id="IPR050336">
    <property type="entry name" value="Chromosome_partition/occlusion"/>
</dbReference>
<dbReference type="GO" id="GO:0005694">
    <property type="term" value="C:chromosome"/>
    <property type="evidence" value="ECO:0007669"/>
    <property type="project" value="TreeGrafter"/>
</dbReference>
<dbReference type="Gene3D" id="1.10.10.2830">
    <property type="match status" value="1"/>
</dbReference>
<name>A0AAE7NM07_9BRAD</name>
<dbReference type="Pfam" id="PF02195">
    <property type="entry name" value="ParB_N"/>
    <property type="match status" value="1"/>
</dbReference>
<dbReference type="GO" id="GO:0007059">
    <property type="term" value="P:chromosome segregation"/>
    <property type="evidence" value="ECO:0007669"/>
    <property type="project" value="TreeGrafter"/>
</dbReference>
<dbReference type="SMART" id="SM00470">
    <property type="entry name" value="ParB"/>
    <property type="match status" value="1"/>
</dbReference>
<comment type="similarity">
    <text evidence="1">Belongs to the ParB family.</text>
</comment>